<dbReference type="Gene3D" id="1.20.5.170">
    <property type="match status" value="1"/>
</dbReference>
<dbReference type="InParanoid" id="A0A163JQ55"/>
<proteinExistence type="predicted"/>
<dbReference type="Proteomes" id="UP000078561">
    <property type="component" value="Unassembled WGS sequence"/>
</dbReference>
<feature type="region of interest" description="Disordered" evidence="7">
    <location>
        <begin position="265"/>
        <end position="301"/>
    </location>
</feature>
<evidence type="ECO:0000313" key="9">
    <source>
        <dbReference type="EMBL" id="SAM02431.1"/>
    </source>
</evidence>
<reference evidence="9" key="1">
    <citation type="submission" date="2016-04" db="EMBL/GenBank/DDBJ databases">
        <authorList>
            <person name="Evans L.H."/>
            <person name="Alamgir A."/>
            <person name="Owens N."/>
            <person name="Weber N.D."/>
            <person name="Virtaneva K."/>
            <person name="Barbian K."/>
            <person name="Babar A."/>
            <person name="Rosenke K."/>
        </authorList>
    </citation>
    <scope>NUCLEOTIDE SEQUENCE [LARGE SCALE GENOMIC DNA]</scope>
    <source>
        <strain evidence="9">CBS 101.48</strain>
    </source>
</reference>
<organism evidence="9">
    <name type="scientific">Absidia glauca</name>
    <name type="common">Pin mould</name>
    <dbReference type="NCBI Taxonomy" id="4829"/>
    <lineage>
        <taxon>Eukaryota</taxon>
        <taxon>Fungi</taxon>
        <taxon>Fungi incertae sedis</taxon>
        <taxon>Mucoromycota</taxon>
        <taxon>Mucoromycotina</taxon>
        <taxon>Mucoromycetes</taxon>
        <taxon>Mucorales</taxon>
        <taxon>Cunninghamellaceae</taxon>
        <taxon>Absidia</taxon>
    </lineage>
</organism>
<keyword evidence="6" id="KW-0175">Coiled coil</keyword>
<feature type="compositionally biased region" description="Low complexity" evidence="7">
    <location>
        <begin position="46"/>
        <end position="59"/>
    </location>
</feature>
<comment type="subcellular location">
    <subcellularLocation>
        <location evidence="1">Membrane</location>
        <topology evidence="1">Single-pass membrane protein</topology>
    </subcellularLocation>
</comment>
<dbReference type="InterPro" id="IPR046347">
    <property type="entry name" value="bZIP_sf"/>
</dbReference>
<dbReference type="GO" id="GO:0000978">
    <property type="term" value="F:RNA polymerase II cis-regulatory region sequence-specific DNA binding"/>
    <property type="evidence" value="ECO:0007669"/>
    <property type="project" value="TreeGrafter"/>
</dbReference>
<evidence type="ECO:0000256" key="2">
    <source>
        <dbReference type="ARBA" id="ARBA00023015"/>
    </source>
</evidence>
<dbReference type="EMBL" id="LT553855">
    <property type="protein sequence ID" value="SAM02431.1"/>
    <property type="molecule type" value="Genomic_DNA"/>
</dbReference>
<name>A0A163JQ55_ABSGL</name>
<dbReference type="SMART" id="SM00338">
    <property type="entry name" value="BRLZ"/>
    <property type="match status" value="1"/>
</dbReference>
<dbReference type="PANTHER" id="PTHR46164:SF3">
    <property type="entry name" value="ATF6, ISOFORM C"/>
    <property type="match status" value="1"/>
</dbReference>
<dbReference type="PROSITE" id="PS50217">
    <property type="entry name" value="BZIP"/>
    <property type="match status" value="1"/>
</dbReference>
<feature type="compositionally biased region" description="Low complexity" evidence="7">
    <location>
        <begin position="153"/>
        <end position="173"/>
    </location>
</feature>
<dbReference type="InterPro" id="IPR004827">
    <property type="entry name" value="bZIP"/>
</dbReference>
<dbReference type="PANTHER" id="PTHR46164">
    <property type="entry name" value="ATF6, ISOFORM C"/>
    <property type="match status" value="1"/>
</dbReference>
<evidence type="ECO:0000256" key="3">
    <source>
        <dbReference type="ARBA" id="ARBA00023125"/>
    </source>
</evidence>
<dbReference type="InterPro" id="IPR051882">
    <property type="entry name" value="ATF_bZIP_TF"/>
</dbReference>
<evidence type="ECO:0000259" key="8">
    <source>
        <dbReference type="PROSITE" id="PS50217"/>
    </source>
</evidence>
<feature type="compositionally biased region" description="Polar residues" evidence="7">
    <location>
        <begin position="287"/>
        <end position="296"/>
    </location>
</feature>
<feature type="domain" description="BZIP" evidence="8">
    <location>
        <begin position="302"/>
        <end position="365"/>
    </location>
</feature>
<keyword evidence="10" id="KW-1185">Reference proteome</keyword>
<feature type="region of interest" description="Disordered" evidence="7">
    <location>
        <begin position="218"/>
        <end position="248"/>
    </location>
</feature>
<feature type="region of interest" description="Disordered" evidence="7">
    <location>
        <begin position="146"/>
        <end position="206"/>
    </location>
</feature>
<protein>
    <recommendedName>
        <fullName evidence="8">BZIP domain-containing protein</fullName>
    </recommendedName>
</protein>
<dbReference type="SUPFAM" id="SSF57959">
    <property type="entry name" value="Leucine zipper domain"/>
    <property type="match status" value="1"/>
</dbReference>
<feature type="compositionally biased region" description="Polar residues" evidence="7">
    <location>
        <begin position="219"/>
        <end position="233"/>
    </location>
</feature>
<evidence type="ECO:0000256" key="4">
    <source>
        <dbReference type="ARBA" id="ARBA00023163"/>
    </source>
</evidence>
<keyword evidence="4" id="KW-0804">Transcription</keyword>
<feature type="compositionally biased region" description="Low complexity" evidence="7">
    <location>
        <begin position="195"/>
        <end position="206"/>
    </location>
</feature>
<dbReference type="AlphaFoldDB" id="A0A163JQ55"/>
<dbReference type="GO" id="GO:0000981">
    <property type="term" value="F:DNA-binding transcription factor activity, RNA polymerase II-specific"/>
    <property type="evidence" value="ECO:0007669"/>
    <property type="project" value="TreeGrafter"/>
</dbReference>
<accession>A0A163JQ55</accession>
<dbReference type="GO" id="GO:0005634">
    <property type="term" value="C:nucleus"/>
    <property type="evidence" value="ECO:0007669"/>
    <property type="project" value="TreeGrafter"/>
</dbReference>
<dbReference type="GO" id="GO:0016020">
    <property type="term" value="C:membrane"/>
    <property type="evidence" value="ECO:0007669"/>
    <property type="project" value="UniProtKB-SubCell"/>
</dbReference>
<evidence type="ECO:0000256" key="1">
    <source>
        <dbReference type="ARBA" id="ARBA00004167"/>
    </source>
</evidence>
<sequence>MSFHPSNNTISASTKLDDPDDLLLSYLNVDCLDTSNTPATSTESVSDNSITQSPSSISSYEDSFSPMNRSYPPSWSSLPFLLNVNALANACMGPASDLITGISPCSISRVDDPSFSTTDMPPFISTIGANALVSQLSDTLDYQHSFHPSATKSSSTSPTISTVSSVSSVSSSSDMDEPKRKRERKKQQHGPSKRTATTSAQQQQPPSMLHACKPILPAQHSNHASSPGPAQSHHSNKHHWPSNLVTIKPEPTDYSSALTCLDGNSYNADTKNPQQSYHGNSDRKDTATTNASTTKPSAVDAHSKRQERLIKNRAAALLSRKRKREHLQALEQERQWLVKDNEVLKSKTATLEAKIQQLEQENEAQKQQVSLLQQQQPQQISFDEGYSSAMDPLSKVTNVLMILILSFALLTFPVASNRSLLMNEEQESVSFPSNTKTDPKNMYHTLVPLPHQNHQQHFTTDHNDASYLRANAKDEQPGKKRKRVAS</sequence>
<gene>
    <name evidence="9" type="primary">ABSGL_08224.1 scaffold 9741</name>
</gene>
<feature type="coiled-coil region" evidence="6">
    <location>
        <begin position="327"/>
        <end position="375"/>
    </location>
</feature>
<dbReference type="GO" id="GO:0030968">
    <property type="term" value="P:endoplasmic reticulum unfolded protein response"/>
    <property type="evidence" value="ECO:0007669"/>
    <property type="project" value="TreeGrafter"/>
</dbReference>
<evidence type="ECO:0000256" key="5">
    <source>
        <dbReference type="ARBA" id="ARBA00023242"/>
    </source>
</evidence>
<evidence type="ECO:0000256" key="7">
    <source>
        <dbReference type="SAM" id="MobiDB-lite"/>
    </source>
</evidence>
<feature type="compositionally biased region" description="Basic residues" evidence="7">
    <location>
        <begin position="181"/>
        <end position="192"/>
    </location>
</feature>
<evidence type="ECO:0000256" key="6">
    <source>
        <dbReference type="SAM" id="Coils"/>
    </source>
</evidence>
<keyword evidence="5" id="KW-0539">Nucleus</keyword>
<feature type="region of interest" description="Disordered" evidence="7">
    <location>
        <begin position="37"/>
        <end position="63"/>
    </location>
</feature>
<keyword evidence="3" id="KW-0238">DNA-binding</keyword>
<dbReference type="STRING" id="4829.A0A163JQ55"/>
<evidence type="ECO:0000313" key="10">
    <source>
        <dbReference type="Proteomes" id="UP000078561"/>
    </source>
</evidence>
<dbReference type="OrthoDB" id="2289779at2759"/>
<feature type="compositionally biased region" description="Polar residues" evidence="7">
    <location>
        <begin position="265"/>
        <end position="279"/>
    </location>
</feature>
<dbReference type="Pfam" id="PF00170">
    <property type="entry name" value="bZIP_1"/>
    <property type="match status" value="1"/>
</dbReference>
<keyword evidence="2" id="KW-0805">Transcription regulation</keyword>